<organism evidence="1 2">
    <name type="scientific">Datura stramonium</name>
    <name type="common">Jimsonweed</name>
    <name type="synonym">Common thornapple</name>
    <dbReference type="NCBI Taxonomy" id="4076"/>
    <lineage>
        <taxon>Eukaryota</taxon>
        <taxon>Viridiplantae</taxon>
        <taxon>Streptophyta</taxon>
        <taxon>Embryophyta</taxon>
        <taxon>Tracheophyta</taxon>
        <taxon>Spermatophyta</taxon>
        <taxon>Magnoliopsida</taxon>
        <taxon>eudicotyledons</taxon>
        <taxon>Gunneridae</taxon>
        <taxon>Pentapetalae</taxon>
        <taxon>asterids</taxon>
        <taxon>lamiids</taxon>
        <taxon>Solanales</taxon>
        <taxon>Solanaceae</taxon>
        <taxon>Solanoideae</taxon>
        <taxon>Datureae</taxon>
        <taxon>Datura</taxon>
    </lineage>
</organism>
<evidence type="ECO:0000313" key="2">
    <source>
        <dbReference type="Proteomes" id="UP000823775"/>
    </source>
</evidence>
<keyword evidence="2" id="KW-1185">Reference proteome</keyword>
<gene>
    <name evidence="1" type="ORF">HAX54_041611</name>
</gene>
<sequence length="92" mass="10016">MFGMLELQLKICGRPTTDEEILALEERYPFIESAMPMCRVGPAFEESLDDDEATVLTDGVDDIDDDATTGAIQVEASSGDDLNTDDALLLVM</sequence>
<protein>
    <submittedName>
        <fullName evidence="1">Uncharacterized protein</fullName>
    </submittedName>
</protein>
<proteinExistence type="predicted"/>
<dbReference type="EMBL" id="JACEIK010000601">
    <property type="protein sequence ID" value="MCD7459679.1"/>
    <property type="molecule type" value="Genomic_DNA"/>
</dbReference>
<dbReference type="Proteomes" id="UP000823775">
    <property type="component" value="Unassembled WGS sequence"/>
</dbReference>
<comment type="caution">
    <text evidence="1">The sequence shown here is derived from an EMBL/GenBank/DDBJ whole genome shotgun (WGS) entry which is preliminary data.</text>
</comment>
<reference evidence="1 2" key="1">
    <citation type="journal article" date="2021" name="BMC Genomics">
        <title>Datura genome reveals duplications of psychoactive alkaloid biosynthetic genes and high mutation rate following tissue culture.</title>
        <authorList>
            <person name="Rajewski A."/>
            <person name="Carter-House D."/>
            <person name="Stajich J."/>
            <person name="Litt A."/>
        </authorList>
    </citation>
    <scope>NUCLEOTIDE SEQUENCE [LARGE SCALE GENOMIC DNA]</scope>
    <source>
        <strain evidence="1">AR-01</strain>
    </source>
</reference>
<accession>A0ABS8SLN0</accession>
<evidence type="ECO:0000313" key="1">
    <source>
        <dbReference type="EMBL" id="MCD7459679.1"/>
    </source>
</evidence>
<name>A0ABS8SLN0_DATST</name>